<comment type="catalytic activity">
    <reaction evidence="15">
        <text>an acyl-CoA + a 1,2-diacyl-sn-glycerol = a triacyl-sn-glycerol + CoA</text>
        <dbReference type="Rhea" id="RHEA:10868"/>
        <dbReference type="ChEBI" id="CHEBI:17815"/>
        <dbReference type="ChEBI" id="CHEBI:57287"/>
        <dbReference type="ChEBI" id="CHEBI:58342"/>
        <dbReference type="ChEBI" id="CHEBI:64615"/>
        <dbReference type="EC" id="2.3.1.20"/>
    </reaction>
</comment>
<evidence type="ECO:0000313" key="18">
    <source>
        <dbReference type="EMBL" id="KIM68235.1"/>
    </source>
</evidence>
<dbReference type="GO" id="GO:0019432">
    <property type="term" value="P:triglyceride biosynthetic process"/>
    <property type="evidence" value="ECO:0007669"/>
    <property type="project" value="TreeGrafter"/>
</dbReference>
<sequence>MADSRCTETRGDQREVNNARTRHYRTDKAGVNASATATEQTRDPVDTVQHAPINGTPEKTETPDIVIHVNAAAACCAVTITVITVSIAITITINSSLALNVRRLRLTFALDSSKDDFSISDHNHALGWLGFRHLRCIHVHFDAWGPPLTDTADMDSQPLDSSSCFISASLLREKPTTSPLRPVVALHASIELSLAYYLIMQSLTSISFSFVPGKIPPRSSKKWDISSSIPALWPLIAAYLVWMTWIDKSPEHRTRLSPWFHSLKIWEYFADYYPVSLLKECDLPPDHPYVFGYHPHGIIGMGAMATFATEATGFSSAFPGICPHLLTLTNNFDVPIYREILMALRISSVSKQSCSNILKCGPGEAITIVVGGATESLSACPGFIKAAIQHGADLVPVFSFGENDIYQQMPNEKGTTIYALQKRFQRMFGFTLPLLHGQGLLNYNLGLLPYHCRIVSVIGRPIHIEKCEKPTLDEVTRIQMKYIEELTTRIWNTYKDEFTKTHTRELNIID</sequence>
<evidence type="ECO:0000313" key="19">
    <source>
        <dbReference type="Proteomes" id="UP000053989"/>
    </source>
</evidence>
<comment type="similarity">
    <text evidence="4">Belongs to the diacylglycerol acyltransferase family.</text>
</comment>
<protein>
    <recommendedName>
        <fullName evidence="5">diacylglycerol O-acyltransferase</fullName>
        <ecNumber evidence="5">2.3.1.20</ecNumber>
    </recommendedName>
</protein>
<keyword evidence="9" id="KW-0319">Glycerol metabolism</keyword>
<dbReference type="EC" id="2.3.1.20" evidence="5"/>
<keyword evidence="13 17" id="KW-0472">Membrane</keyword>
<evidence type="ECO:0000256" key="14">
    <source>
        <dbReference type="ARBA" id="ARBA00023315"/>
    </source>
</evidence>
<dbReference type="GO" id="GO:0004144">
    <property type="term" value="F:diacylglycerol O-acyltransferase activity"/>
    <property type="evidence" value="ECO:0007669"/>
    <property type="project" value="UniProtKB-EC"/>
</dbReference>
<organism evidence="18 19">
    <name type="scientific">Scleroderma citrinum Foug A</name>
    <dbReference type="NCBI Taxonomy" id="1036808"/>
    <lineage>
        <taxon>Eukaryota</taxon>
        <taxon>Fungi</taxon>
        <taxon>Dikarya</taxon>
        <taxon>Basidiomycota</taxon>
        <taxon>Agaricomycotina</taxon>
        <taxon>Agaricomycetes</taxon>
        <taxon>Agaricomycetidae</taxon>
        <taxon>Boletales</taxon>
        <taxon>Sclerodermatineae</taxon>
        <taxon>Sclerodermataceae</taxon>
        <taxon>Scleroderma</taxon>
    </lineage>
</organism>
<comment type="pathway">
    <text evidence="2">Glycerolipid metabolism; triacylglycerol biosynthesis.</text>
</comment>
<gene>
    <name evidence="18" type="ORF">SCLCIDRAFT_20629</name>
</gene>
<keyword evidence="8 17" id="KW-0812">Transmembrane</keyword>
<proteinExistence type="inferred from homology"/>
<dbReference type="EMBL" id="KN822010">
    <property type="protein sequence ID" value="KIM68235.1"/>
    <property type="molecule type" value="Genomic_DNA"/>
</dbReference>
<accession>A0A0C3E634</accession>
<name>A0A0C3E634_9AGAM</name>
<evidence type="ECO:0000256" key="4">
    <source>
        <dbReference type="ARBA" id="ARBA00005420"/>
    </source>
</evidence>
<feature type="compositionally biased region" description="Basic and acidic residues" evidence="16">
    <location>
        <begin position="1"/>
        <end position="17"/>
    </location>
</feature>
<dbReference type="Proteomes" id="UP000053989">
    <property type="component" value="Unassembled WGS sequence"/>
</dbReference>
<keyword evidence="14" id="KW-0012">Acyltransferase</keyword>
<dbReference type="InterPro" id="IPR007130">
    <property type="entry name" value="DAGAT"/>
</dbReference>
<evidence type="ECO:0000256" key="16">
    <source>
        <dbReference type="SAM" id="MobiDB-lite"/>
    </source>
</evidence>
<keyword evidence="10" id="KW-0256">Endoplasmic reticulum</keyword>
<evidence type="ECO:0000256" key="12">
    <source>
        <dbReference type="ARBA" id="ARBA00023098"/>
    </source>
</evidence>
<feature type="transmembrane region" description="Helical" evidence="17">
    <location>
        <begin position="65"/>
        <end position="93"/>
    </location>
</feature>
<evidence type="ECO:0000256" key="9">
    <source>
        <dbReference type="ARBA" id="ARBA00022798"/>
    </source>
</evidence>
<reference evidence="18 19" key="1">
    <citation type="submission" date="2014-04" db="EMBL/GenBank/DDBJ databases">
        <authorList>
            <consortium name="DOE Joint Genome Institute"/>
            <person name="Kuo A."/>
            <person name="Kohler A."/>
            <person name="Nagy L.G."/>
            <person name="Floudas D."/>
            <person name="Copeland A."/>
            <person name="Barry K.W."/>
            <person name="Cichocki N."/>
            <person name="Veneault-Fourrey C."/>
            <person name="LaButti K."/>
            <person name="Lindquist E.A."/>
            <person name="Lipzen A."/>
            <person name="Lundell T."/>
            <person name="Morin E."/>
            <person name="Murat C."/>
            <person name="Sun H."/>
            <person name="Tunlid A."/>
            <person name="Henrissat B."/>
            <person name="Grigoriev I.V."/>
            <person name="Hibbett D.S."/>
            <person name="Martin F."/>
            <person name="Nordberg H.P."/>
            <person name="Cantor M.N."/>
            <person name="Hua S.X."/>
        </authorList>
    </citation>
    <scope>NUCLEOTIDE SEQUENCE [LARGE SCALE GENOMIC DNA]</scope>
    <source>
        <strain evidence="18 19">Foug A</strain>
    </source>
</reference>
<evidence type="ECO:0000256" key="17">
    <source>
        <dbReference type="SAM" id="Phobius"/>
    </source>
</evidence>
<comment type="subcellular location">
    <subcellularLocation>
        <location evidence="1">Endoplasmic reticulum membrane</location>
        <topology evidence="1">Multi-pass membrane protein</topology>
    </subcellularLocation>
</comment>
<keyword evidence="7" id="KW-0808">Transferase</keyword>
<dbReference type="GO" id="GO:0005789">
    <property type="term" value="C:endoplasmic reticulum membrane"/>
    <property type="evidence" value="ECO:0007669"/>
    <property type="project" value="UniProtKB-SubCell"/>
</dbReference>
<evidence type="ECO:0000256" key="7">
    <source>
        <dbReference type="ARBA" id="ARBA00022679"/>
    </source>
</evidence>
<comment type="pathway">
    <text evidence="3">Lipid metabolism.</text>
</comment>
<dbReference type="OrthoDB" id="264532at2759"/>
<keyword evidence="11 17" id="KW-1133">Transmembrane helix</keyword>
<dbReference type="HOGENOM" id="CLU_023995_3_2_1"/>
<keyword evidence="12" id="KW-0443">Lipid metabolism</keyword>
<dbReference type="Pfam" id="PF03982">
    <property type="entry name" value="DAGAT"/>
    <property type="match status" value="1"/>
</dbReference>
<evidence type="ECO:0000256" key="2">
    <source>
        <dbReference type="ARBA" id="ARBA00004771"/>
    </source>
</evidence>
<dbReference type="CDD" id="cd07987">
    <property type="entry name" value="LPLAT_MGAT-like"/>
    <property type="match status" value="1"/>
</dbReference>
<evidence type="ECO:0000256" key="1">
    <source>
        <dbReference type="ARBA" id="ARBA00004477"/>
    </source>
</evidence>
<keyword evidence="19" id="KW-1185">Reference proteome</keyword>
<keyword evidence="6" id="KW-0444">Lipid biosynthesis</keyword>
<dbReference type="InParanoid" id="A0A0C3E634"/>
<evidence type="ECO:0000256" key="6">
    <source>
        <dbReference type="ARBA" id="ARBA00022516"/>
    </source>
</evidence>
<evidence type="ECO:0000256" key="13">
    <source>
        <dbReference type="ARBA" id="ARBA00023136"/>
    </source>
</evidence>
<dbReference type="STRING" id="1036808.A0A0C3E634"/>
<evidence type="ECO:0000256" key="3">
    <source>
        <dbReference type="ARBA" id="ARBA00005189"/>
    </source>
</evidence>
<evidence type="ECO:0000256" key="15">
    <source>
        <dbReference type="ARBA" id="ARBA00048109"/>
    </source>
</evidence>
<evidence type="ECO:0000256" key="8">
    <source>
        <dbReference type="ARBA" id="ARBA00022692"/>
    </source>
</evidence>
<evidence type="ECO:0000256" key="5">
    <source>
        <dbReference type="ARBA" id="ARBA00013244"/>
    </source>
</evidence>
<dbReference type="PANTHER" id="PTHR12317:SF0">
    <property type="entry name" value="ACYLTRANSFERASE"/>
    <property type="match status" value="1"/>
</dbReference>
<evidence type="ECO:0000256" key="10">
    <source>
        <dbReference type="ARBA" id="ARBA00022824"/>
    </source>
</evidence>
<dbReference type="FunCoup" id="A0A0C3E634">
    <property type="interactions" value="104"/>
</dbReference>
<dbReference type="AlphaFoldDB" id="A0A0C3E634"/>
<dbReference type="GO" id="GO:0006071">
    <property type="term" value="P:glycerol metabolic process"/>
    <property type="evidence" value="ECO:0007669"/>
    <property type="project" value="UniProtKB-KW"/>
</dbReference>
<evidence type="ECO:0000256" key="11">
    <source>
        <dbReference type="ARBA" id="ARBA00022989"/>
    </source>
</evidence>
<reference evidence="19" key="2">
    <citation type="submission" date="2015-01" db="EMBL/GenBank/DDBJ databases">
        <title>Evolutionary Origins and Diversification of the Mycorrhizal Mutualists.</title>
        <authorList>
            <consortium name="DOE Joint Genome Institute"/>
            <consortium name="Mycorrhizal Genomics Consortium"/>
            <person name="Kohler A."/>
            <person name="Kuo A."/>
            <person name="Nagy L.G."/>
            <person name="Floudas D."/>
            <person name="Copeland A."/>
            <person name="Barry K.W."/>
            <person name="Cichocki N."/>
            <person name="Veneault-Fourrey C."/>
            <person name="LaButti K."/>
            <person name="Lindquist E.A."/>
            <person name="Lipzen A."/>
            <person name="Lundell T."/>
            <person name="Morin E."/>
            <person name="Murat C."/>
            <person name="Riley R."/>
            <person name="Ohm R."/>
            <person name="Sun H."/>
            <person name="Tunlid A."/>
            <person name="Henrissat B."/>
            <person name="Grigoriev I.V."/>
            <person name="Hibbett D.S."/>
            <person name="Martin F."/>
        </authorList>
    </citation>
    <scope>NUCLEOTIDE SEQUENCE [LARGE SCALE GENOMIC DNA]</scope>
    <source>
        <strain evidence="19">Foug A</strain>
    </source>
</reference>
<dbReference type="PANTHER" id="PTHR12317">
    <property type="entry name" value="DIACYLGLYCEROL O-ACYLTRANSFERASE"/>
    <property type="match status" value="1"/>
</dbReference>
<feature type="region of interest" description="Disordered" evidence="16">
    <location>
        <begin position="1"/>
        <end position="59"/>
    </location>
</feature>